<gene>
    <name evidence="2" type="ORF">COW36_23265</name>
</gene>
<protein>
    <submittedName>
        <fullName evidence="2">Uncharacterized protein</fullName>
    </submittedName>
</protein>
<dbReference type="EMBL" id="PFFQ01000065">
    <property type="protein sequence ID" value="PIW13964.1"/>
    <property type="molecule type" value="Genomic_DNA"/>
</dbReference>
<evidence type="ECO:0000256" key="1">
    <source>
        <dbReference type="SAM" id="MobiDB-lite"/>
    </source>
</evidence>
<name>A0A2M7FXF3_9BACT</name>
<feature type="region of interest" description="Disordered" evidence="1">
    <location>
        <begin position="103"/>
        <end position="124"/>
    </location>
</feature>
<reference evidence="2 3" key="1">
    <citation type="submission" date="2017-09" db="EMBL/GenBank/DDBJ databases">
        <title>Depth-based differentiation of microbial function through sediment-hosted aquifers and enrichment of novel symbionts in the deep terrestrial subsurface.</title>
        <authorList>
            <person name="Probst A.J."/>
            <person name="Ladd B."/>
            <person name="Jarett J.K."/>
            <person name="Geller-Mcgrath D.E."/>
            <person name="Sieber C.M."/>
            <person name="Emerson J.B."/>
            <person name="Anantharaman K."/>
            <person name="Thomas B.C."/>
            <person name="Malmstrom R."/>
            <person name="Stieglmeier M."/>
            <person name="Klingl A."/>
            <person name="Woyke T."/>
            <person name="Ryan C.M."/>
            <person name="Banfield J.F."/>
        </authorList>
    </citation>
    <scope>NUCLEOTIDE SEQUENCE [LARGE SCALE GENOMIC DNA]</scope>
    <source>
        <strain evidence="2">CG17_big_fil_post_rev_8_21_14_2_50_48_46</strain>
    </source>
</reference>
<dbReference type="AlphaFoldDB" id="A0A2M7FXF3"/>
<dbReference type="Proteomes" id="UP000231019">
    <property type="component" value="Unassembled WGS sequence"/>
</dbReference>
<evidence type="ECO:0000313" key="3">
    <source>
        <dbReference type="Proteomes" id="UP000231019"/>
    </source>
</evidence>
<evidence type="ECO:0000313" key="2">
    <source>
        <dbReference type="EMBL" id="PIW13964.1"/>
    </source>
</evidence>
<organism evidence="2 3">
    <name type="scientific">bacterium (Candidatus Blackallbacteria) CG17_big_fil_post_rev_8_21_14_2_50_48_46</name>
    <dbReference type="NCBI Taxonomy" id="2014261"/>
    <lineage>
        <taxon>Bacteria</taxon>
        <taxon>Candidatus Blackallbacteria</taxon>
    </lineage>
</organism>
<sequence>MGFSFGLGSDVMANQLQKDATLFKLNDISTNIQKRDVTLGNAAAYVDYSFSHLSRFMLLDEANDSASVFLNEYQALLRTRIQQLITDLTAAMTRDIDKALTDTRTDWEQSGPRRGAQGYTSANGDDAGASRVSYNYFTGFAQNATPSGGGTNTAPSTAPYKGQPMWDGIERVSPDTQSDAVFDQLRVFGTAALQQGAPDDGFTEAILDTLNVVHQNNAVLYGETGGGFVTHLNKYSFTDVAANRFDTQNIVYTNTTNSRNLNDEKWDGVGADFVSGGGNTADIQQFDRNGRAKNEFERILWDAIAEFDRKNYLRDMFRLSDQNGFFNDVQIASTSSLNSGSQAQNSVFLEFVPSFGGTGTDANSDGTLSNTERFRPDLGGQIRIVFDRWSAFFHS</sequence>
<proteinExistence type="predicted"/>
<comment type="caution">
    <text evidence="2">The sequence shown here is derived from an EMBL/GenBank/DDBJ whole genome shotgun (WGS) entry which is preliminary data.</text>
</comment>
<accession>A0A2M7FXF3</accession>